<evidence type="ECO:0000256" key="1">
    <source>
        <dbReference type="ARBA" id="ARBA00004123"/>
    </source>
</evidence>
<dbReference type="EnsemblPlants" id="MELO3C005256.2.1">
    <property type="protein sequence ID" value="MELO3C005256.2.1"/>
    <property type="gene ID" value="MELO3C005256.2"/>
</dbReference>
<name>A0A1S3CSS4_CUCME</name>
<evidence type="ECO:0000313" key="10">
    <source>
        <dbReference type="RefSeq" id="XP_050946388.1"/>
    </source>
</evidence>
<keyword evidence="2" id="KW-0805">Transcription regulation</keyword>
<organism evidence="7">
    <name type="scientific">Cucumis melo</name>
    <name type="common">Muskmelon</name>
    <dbReference type="NCBI Taxonomy" id="3656"/>
    <lineage>
        <taxon>Eukaryota</taxon>
        <taxon>Viridiplantae</taxon>
        <taxon>Streptophyta</taxon>
        <taxon>Embryophyta</taxon>
        <taxon>Tracheophyta</taxon>
        <taxon>Spermatophyta</taxon>
        <taxon>Magnoliopsida</taxon>
        <taxon>eudicotyledons</taxon>
        <taxon>Gunneridae</taxon>
        <taxon>Pentapetalae</taxon>
        <taxon>rosids</taxon>
        <taxon>fabids</taxon>
        <taxon>Cucurbitales</taxon>
        <taxon>Cucurbitaceae</taxon>
        <taxon>Benincaseae</taxon>
        <taxon>Cucumis</taxon>
    </lineage>
</organism>
<dbReference type="GO" id="GO:0005634">
    <property type="term" value="C:nucleus"/>
    <property type="evidence" value="ECO:0007669"/>
    <property type="project" value="UniProtKB-SubCell"/>
</dbReference>
<dbReference type="Pfam" id="PF03754">
    <property type="entry name" value="At2g31720-like"/>
    <property type="match status" value="1"/>
</dbReference>
<reference evidence="7" key="1">
    <citation type="submission" date="2023-03" db="UniProtKB">
        <authorList>
            <consortium name="EnsemblPlants"/>
        </authorList>
    </citation>
    <scope>IDENTIFICATION</scope>
</reference>
<comment type="subcellular location">
    <subcellularLocation>
        <location evidence="1">Nucleus</location>
    </subcellularLocation>
</comment>
<keyword evidence="5" id="KW-0539">Nucleus</keyword>
<accession>A0A1S3CSS4</accession>
<sequence length="247" mass="28996">MEERIAVEGFRMNVHSFNQFYVPQRRRSFRVEIKEQSNPQTHLPISMSEAADVLIEMANSVPNVEPQQINKTHKRKNPPRTNTAIKKQRRKKKVEQSEYPSIPEMPTTMRDRIEEMGGYEINLVIQKQLTDTDLNKNEGRLSMPKKKLAFDFTTEEERNLLSQQENKNKKGINVMIMNNMVEDIRSICLKKWKIGSGNGDVYCLMTQWNAFVEETGLKSGQHIQLWCFRKDYEFEPPRLCFAVVRLN</sequence>
<keyword evidence="8" id="KW-1185">Reference proteome</keyword>
<dbReference type="Gramene" id="MELO3C005256.2.1">
    <property type="protein sequence ID" value="MELO3C005256.2.1"/>
    <property type="gene ID" value="MELO3C005256.2"/>
</dbReference>
<evidence type="ECO:0000313" key="7">
    <source>
        <dbReference type="EnsemblPlants" id="MELO3C005256.2.1"/>
    </source>
</evidence>
<dbReference type="PANTHER" id="PTHR31541:SF60">
    <property type="entry name" value="TF-B3 DOMAIN-CONTAINING PROTEIN"/>
    <property type="match status" value="1"/>
</dbReference>
<dbReference type="InterPro" id="IPR015300">
    <property type="entry name" value="DNA-bd_pseudobarrel_sf"/>
</dbReference>
<dbReference type="Gene3D" id="2.40.330.10">
    <property type="entry name" value="DNA-binding pseudobarrel domain"/>
    <property type="match status" value="1"/>
</dbReference>
<dbReference type="SUPFAM" id="SSF101936">
    <property type="entry name" value="DNA-binding pseudobarrel domain"/>
    <property type="match status" value="1"/>
</dbReference>
<dbReference type="KEGG" id="cmo:103504467"/>
<dbReference type="RefSeq" id="XP_050946387.1">
    <property type="nucleotide sequence ID" value="XM_051090430.1"/>
</dbReference>
<evidence type="ECO:0000256" key="5">
    <source>
        <dbReference type="ARBA" id="ARBA00023242"/>
    </source>
</evidence>
<evidence type="ECO:0000256" key="6">
    <source>
        <dbReference type="SAM" id="MobiDB-lite"/>
    </source>
</evidence>
<evidence type="ECO:0000256" key="3">
    <source>
        <dbReference type="ARBA" id="ARBA00023125"/>
    </source>
</evidence>
<feature type="region of interest" description="Disordered" evidence="6">
    <location>
        <begin position="63"/>
        <end position="104"/>
    </location>
</feature>
<gene>
    <name evidence="7" type="primary">103504467</name>
    <name evidence="9 10" type="synonym">LOC103504467</name>
</gene>
<reference evidence="9 10" key="2">
    <citation type="submission" date="2025-05" db="UniProtKB">
        <authorList>
            <consortium name="RefSeq"/>
        </authorList>
    </citation>
    <scope>IDENTIFICATION</scope>
    <source>
        <tissue evidence="9 10">Stem</tissue>
    </source>
</reference>
<keyword evidence="4" id="KW-0804">Transcription</keyword>
<evidence type="ECO:0000256" key="4">
    <source>
        <dbReference type="ARBA" id="ARBA00023163"/>
    </source>
</evidence>
<evidence type="ECO:0000256" key="2">
    <source>
        <dbReference type="ARBA" id="ARBA00023015"/>
    </source>
</evidence>
<protein>
    <submittedName>
        <fullName evidence="9 10">B3 domain-containing protein At3g24850</fullName>
    </submittedName>
</protein>
<keyword evidence="3" id="KW-0238">DNA-binding</keyword>
<proteinExistence type="predicted"/>
<dbReference type="eggNOG" id="ENOG502SVF4">
    <property type="taxonomic scope" value="Eukaryota"/>
</dbReference>
<dbReference type="InterPro" id="IPR005508">
    <property type="entry name" value="At2g31720-like"/>
</dbReference>
<dbReference type="SMR" id="A0A1S3CSS4"/>
<dbReference type="GO" id="GO:0003677">
    <property type="term" value="F:DNA binding"/>
    <property type="evidence" value="ECO:0007669"/>
    <property type="project" value="UniProtKB-KW"/>
</dbReference>
<dbReference type="AlphaFoldDB" id="A0A1S3CSS4"/>
<evidence type="ECO:0000313" key="8">
    <source>
        <dbReference type="Proteomes" id="UP001652600"/>
    </source>
</evidence>
<evidence type="ECO:0000313" key="9">
    <source>
        <dbReference type="RefSeq" id="XP_050946387.1"/>
    </source>
</evidence>
<dbReference type="RefSeq" id="XP_050946388.1">
    <property type="nucleotide sequence ID" value="XM_051090431.1"/>
</dbReference>
<dbReference type="PANTHER" id="PTHR31541">
    <property type="entry name" value="B3 DOMAIN PLANT PROTEIN-RELATED"/>
    <property type="match status" value="1"/>
</dbReference>
<dbReference type="Proteomes" id="UP001652600">
    <property type="component" value="Chromosome 9"/>
</dbReference>